<dbReference type="Proteomes" id="UP000289954">
    <property type="component" value="Unassembled WGS sequence"/>
</dbReference>
<evidence type="ECO:0000313" key="2">
    <source>
        <dbReference type="EMBL" id="GCE78489.1"/>
    </source>
</evidence>
<proteinExistence type="predicted"/>
<feature type="compositionally biased region" description="Basic and acidic residues" evidence="1">
    <location>
        <begin position="13"/>
        <end position="22"/>
    </location>
</feature>
<dbReference type="RefSeq" id="WP_165446876.1">
    <property type="nucleotide sequence ID" value="NZ_BIMR01000451.1"/>
</dbReference>
<dbReference type="AlphaFoldDB" id="A0A402DWG1"/>
<comment type="caution">
    <text evidence="2">The sequence shown here is derived from an EMBL/GenBank/DDBJ whole genome shotgun (WGS) entry which is preliminary data.</text>
</comment>
<sequence length="148" mass="16169">MFGSRPTLDDPPLPEHRDDWSPDRLTAFRERLDAAVSAPGARVGALLDEVPDTPRNLASLLEHLVDAHARRARADGRARGLVRGPLPDDAVARVGHLLVAHRLTYRRGAGRRLVRRFAHGPSSGVLRPDRNGRRLLRHLADGLAAASA</sequence>
<organism evidence="2 3">
    <name type="scientific">Cellulomonas biazotea</name>
    <dbReference type="NCBI Taxonomy" id="1709"/>
    <lineage>
        <taxon>Bacteria</taxon>
        <taxon>Bacillati</taxon>
        <taxon>Actinomycetota</taxon>
        <taxon>Actinomycetes</taxon>
        <taxon>Micrococcales</taxon>
        <taxon>Cellulomonadaceae</taxon>
        <taxon>Cellulomonas</taxon>
    </lineage>
</organism>
<name>A0A402DWG1_9CELL</name>
<evidence type="ECO:0000256" key="1">
    <source>
        <dbReference type="SAM" id="MobiDB-lite"/>
    </source>
</evidence>
<gene>
    <name evidence="2" type="ORF">CBZ_35450</name>
</gene>
<feature type="region of interest" description="Disordered" evidence="1">
    <location>
        <begin position="1"/>
        <end position="22"/>
    </location>
</feature>
<accession>A0A402DWG1</accession>
<protein>
    <submittedName>
        <fullName evidence="2">Uncharacterized protein</fullName>
    </submittedName>
</protein>
<keyword evidence="3" id="KW-1185">Reference proteome</keyword>
<evidence type="ECO:0000313" key="3">
    <source>
        <dbReference type="Proteomes" id="UP000289954"/>
    </source>
</evidence>
<reference evidence="2 3" key="1">
    <citation type="submission" date="2019-01" db="EMBL/GenBank/DDBJ databases">
        <title>Draft genome sequence of Cellulomonas takizawaensis strain TKZ-21.</title>
        <authorList>
            <person name="Yamamura H."/>
            <person name="Hayashi T."/>
            <person name="Hamada M."/>
            <person name="Serisawa Y."/>
            <person name="Matsuyama K."/>
            <person name="Nakagawa Y."/>
            <person name="Otoguro M."/>
            <person name="Yanagida F."/>
            <person name="Hayakawa M."/>
        </authorList>
    </citation>
    <scope>NUCLEOTIDE SEQUENCE [LARGE SCALE GENOMIC DNA]</scope>
    <source>
        <strain evidence="2 3">NBRC12680</strain>
    </source>
</reference>
<dbReference type="EMBL" id="BIMR01000451">
    <property type="protein sequence ID" value="GCE78489.1"/>
    <property type="molecule type" value="Genomic_DNA"/>
</dbReference>